<dbReference type="STRING" id="69332.A0A388LS89"/>
<dbReference type="InterPro" id="IPR050756">
    <property type="entry name" value="CSN3"/>
</dbReference>
<dbReference type="OrthoDB" id="1928821at2759"/>
<feature type="domain" description="26S proteasome non-ATPase regulatory subunit 3 N-terminal TPR repeats" evidence="1">
    <location>
        <begin position="3"/>
        <end position="211"/>
    </location>
</feature>
<dbReference type="Pfam" id="PF25573">
    <property type="entry name" value="TPR_PSMD3_N"/>
    <property type="match status" value="1"/>
</dbReference>
<proteinExistence type="predicted"/>
<dbReference type="GO" id="GO:0008541">
    <property type="term" value="C:proteasome regulatory particle, lid subcomplex"/>
    <property type="evidence" value="ECO:0007669"/>
    <property type="project" value="TreeGrafter"/>
</dbReference>
<dbReference type="AlphaFoldDB" id="A0A388LS89"/>
<sequence length="384" mass="42692">MAVSSRETRLMARVIRQLMLLRPKLKVQTVAKFLRNSLGGAPDVQAQLLSYLTPARKEMEVDSSVPDGSPAGSASTAADTSAKVVIPELEIFSYLLVLIFLIDQKLYNEAKTCSSAAVKRLQQLNRRTLDLLAARLYSYYSLSYERTDSLAEIRSTLLALHRTATLRHDDIGQETLLNLLLRNYLHYNLYDQAEKLRSKTQQPELHSNHQVPLLFGQDSHDPAGVHGCERLFGAGGKEGSPGSKRLSDPVQQVGIHRATSSWGDSGSQQLYAAGLMSSFGWPMALFVYSSAYMTAACGELLRTPLVKIDDQSVSGDFNVDVHDLQWWMDVLPEEDDEELEGRRKAPETLNFASCLVWMAVSSEEEENRGSSMVQWLCTASVLFG</sequence>
<gene>
    <name evidence="2" type="ORF">CBR_g39761</name>
</gene>
<keyword evidence="3" id="KW-1185">Reference proteome</keyword>
<evidence type="ECO:0000313" key="3">
    <source>
        <dbReference type="Proteomes" id="UP000265515"/>
    </source>
</evidence>
<comment type="caution">
    <text evidence="2">The sequence shown here is derived from an EMBL/GenBank/DDBJ whole genome shotgun (WGS) entry which is preliminary data.</text>
</comment>
<evidence type="ECO:0000313" key="2">
    <source>
        <dbReference type="EMBL" id="GBG85196.1"/>
    </source>
</evidence>
<dbReference type="GO" id="GO:0006511">
    <property type="term" value="P:ubiquitin-dependent protein catabolic process"/>
    <property type="evidence" value="ECO:0007669"/>
    <property type="project" value="TreeGrafter"/>
</dbReference>
<dbReference type="EMBL" id="BFEA01000509">
    <property type="protein sequence ID" value="GBG85196.1"/>
    <property type="molecule type" value="Genomic_DNA"/>
</dbReference>
<name>A0A388LS89_CHABU</name>
<dbReference type="Proteomes" id="UP000265515">
    <property type="component" value="Unassembled WGS sequence"/>
</dbReference>
<accession>A0A388LS89</accession>
<dbReference type="Gramene" id="GBG85196">
    <property type="protein sequence ID" value="GBG85196"/>
    <property type="gene ID" value="CBR_g39761"/>
</dbReference>
<dbReference type="PANTHER" id="PTHR10758:SF2">
    <property type="entry name" value="26S PROTEASOME NON-ATPASE REGULATORY SUBUNIT 3"/>
    <property type="match status" value="1"/>
</dbReference>
<evidence type="ECO:0000259" key="1">
    <source>
        <dbReference type="Pfam" id="PF25573"/>
    </source>
</evidence>
<dbReference type="InterPro" id="IPR057985">
    <property type="entry name" value="TPR_PSMD3_N"/>
</dbReference>
<protein>
    <recommendedName>
        <fullName evidence="1">26S proteasome non-ATPase regulatory subunit 3 N-terminal TPR repeats domain-containing protein</fullName>
    </recommendedName>
</protein>
<dbReference type="PANTHER" id="PTHR10758">
    <property type="entry name" value="26S PROTEASOME NON-ATPASE REGULATORY SUBUNIT 3/COP9 SIGNALOSOME COMPLEX SUBUNIT 3"/>
    <property type="match status" value="1"/>
</dbReference>
<reference evidence="2 3" key="1">
    <citation type="journal article" date="2018" name="Cell">
        <title>The Chara Genome: Secondary Complexity and Implications for Plant Terrestrialization.</title>
        <authorList>
            <person name="Nishiyama T."/>
            <person name="Sakayama H."/>
            <person name="Vries J.D."/>
            <person name="Buschmann H."/>
            <person name="Saint-Marcoux D."/>
            <person name="Ullrich K.K."/>
            <person name="Haas F.B."/>
            <person name="Vanderstraeten L."/>
            <person name="Becker D."/>
            <person name="Lang D."/>
            <person name="Vosolsobe S."/>
            <person name="Rombauts S."/>
            <person name="Wilhelmsson P.K.I."/>
            <person name="Janitza P."/>
            <person name="Kern R."/>
            <person name="Heyl A."/>
            <person name="Rumpler F."/>
            <person name="Villalobos L.I.A.C."/>
            <person name="Clay J.M."/>
            <person name="Skokan R."/>
            <person name="Toyoda A."/>
            <person name="Suzuki Y."/>
            <person name="Kagoshima H."/>
            <person name="Schijlen E."/>
            <person name="Tajeshwar N."/>
            <person name="Catarino B."/>
            <person name="Hetherington A.J."/>
            <person name="Saltykova A."/>
            <person name="Bonnot C."/>
            <person name="Breuninger H."/>
            <person name="Symeonidi A."/>
            <person name="Radhakrishnan G.V."/>
            <person name="Van Nieuwerburgh F."/>
            <person name="Deforce D."/>
            <person name="Chang C."/>
            <person name="Karol K.G."/>
            <person name="Hedrich R."/>
            <person name="Ulvskov P."/>
            <person name="Glockner G."/>
            <person name="Delwiche C.F."/>
            <person name="Petrasek J."/>
            <person name="Van de Peer Y."/>
            <person name="Friml J."/>
            <person name="Beilby M."/>
            <person name="Dolan L."/>
            <person name="Kohara Y."/>
            <person name="Sugano S."/>
            <person name="Fujiyama A."/>
            <person name="Delaux P.-M."/>
            <person name="Quint M."/>
            <person name="TheiBen G."/>
            <person name="Hagemann M."/>
            <person name="Harholt J."/>
            <person name="Dunand C."/>
            <person name="Zachgo S."/>
            <person name="Langdale J."/>
            <person name="Maumus F."/>
            <person name="Straeten D.V.D."/>
            <person name="Gould S.B."/>
            <person name="Rensing S.A."/>
        </authorList>
    </citation>
    <scope>NUCLEOTIDE SEQUENCE [LARGE SCALE GENOMIC DNA]</scope>
    <source>
        <strain evidence="2 3">S276</strain>
    </source>
</reference>
<organism evidence="2 3">
    <name type="scientific">Chara braunii</name>
    <name type="common">Braun's stonewort</name>
    <dbReference type="NCBI Taxonomy" id="69332"/>
    <lineage>
        <taxon>Eukaryota</taxon>
        <taxon>Viridiplantae</taxon>
        <taxon>Streptophyta</taxon>
        <taxon>Charophyceae</taxon>
        <taxon>Charales</taxon>
        <taxon>Characeae</taxon>
        <taxon>Chara</taxon>
    </lineage>
</organism>